<name>A8LIW5_DINSH</name>
<organism evidence="2 3">
    <name type="scientific">Dinoroseobacter shibae (strain DSM 16493 / NCIMB 14021 / DFL 12)</name>
    <dbReference type="NCBI Taxonomy" id="398580"/>
    <lineage>
        <taxon>Bacteria</taxon>
        <taxon>Pseudomonadati</taxon>
        <taxon>Pseudomonadota</taxon>
        <taxon>Alphaproteobacteria</taxon>
        <taxon>Rhodobacterales</taxon>
        <taxon>Roseobacteraceae</taxon>
        <taxon>Dinoroseobacter</taxon>
    </lineage>
</organism>
<evidence type="ECO:0000313" key="2">
    <source>
        <dbReference type="EMBL" id="ABV93079.1"/>
    </source>
</evidence>
<proteinExistence type="predicted"/>
<feature type="domain" description="SnoaL-like" evidence="1">
    <location>
        <begin position="6"/>
        <end position="121"/>
    </location>
</feature>
<dbReference type="EMBL" id="CP000830">
    <property type="protein sequence ID" value="ABV93079.1"/>
    <property type="molecule type" value="Genomic_DNA"/>
</dbReference>
<dbReference type="Proteomes" id="UP000006833">
    <property type="component" value="Chromosome"/>
</dbReference>
<dbReference type="SUPFAM" id="SSF54427">
    <property type="entry name" value="NTF2-like"/>
    <property type="match status" value="1"/>
</dbReference>
<dbReference type="STRING" id="398580.Dshi_1337"/>
<dbReference type="InterPro" id="IPR032710">
    <property type="entry name" value="NTF2-like_dom_sf"/>
</dbReference>
<evidence type="ECO:0000313" key="3">
    <source>
        <dbReference type="Proteomes" id="UP000006833"/>
    </source>
</evidence>
<dbReference type="eggNOG" id="COG3631">
    <property type="taxonomic scope" value="Bacteria"/>
</dbReference>
<protein>
    <recommendedName>
        <fullName evidence="1">SnoaL-like domain-containing protein</fullName>
    </recommendedName>
</protein>
<sequence>MDLKEIALAVKKANADNTTGQLLDTLYAEDCVSVEAACMPGNDSAETVGLDGIRAKHAWWEAEMEFLSGSIEGPHLHSDDRFALVFKSLIREKASGTEIPMEEVAIYTVRDGKIAREEFFYTM</sequence>
<dbReference type="OrthoDB" id="336094at2"/>
<gene>
    <name evidence="2" type="ordered locus">Dshi_1337</name>
</gene>
<accession>A8LIW5</accession>
<dbReference type="Gene3D" id="3.10.450.50">
    <property type="match status" value="1"/>
</dbReference>
<dbReference type="RefSeq" id="WP_012178009.1">
    <property type="nucleotide sequence ID" value="NC_009952.1"/>
</dbReference>
<dbReference type="InterPro" id="IPR046860">
    <property type="entry name" value="SnoaL_5"/>
</dbReference>
<keyword evidence="3" id="KW-1185">Reference proteome</keyword>
<reference evidence="3" key="1">
    <citation type="journal article" date="2010" name="ISME J.">
        <title>The complete genome sequence of the algal symbiont Dinoroseobacter shibae: a hitchhiker's guide to life in the sea.</title>
        <authorList>
            <person name="Wagner-Dobler I."/>
            <person name="Ballhausen B."/>
            <person name="Berger M."/>
            <person name="Brinkhoff T."/>
            <person name="Buchholz I."/>
            <person name="Bunk B."/>
            <person name="Cypionka H."/>
            <person name="Daniel R."/>
            <person name="Drepper T."/>
            <person name="Gerdts G."/>
            <person name="Hahnke S."/>
            <person name="Han C."/>
            <person name="Jahn D."/>
            <person name="Kalhoefer D."/>
            <person name="Kiss H."/>
            <person name="Klenk H.P."/>
            <person name="Kyrpides N."/>
            <person name="Liebl W."/>
            <person name="Liesegang H."/>
            <person name="Meincke L."/>
            <person name="Pati A."/>
            <person name="Petersen J."/>
            <person name="Piekarski T."/>
            <person name="Pommerenke C."/>
            <person name="Pradella S."/>
            <person name="Pukall R."/>
            <person name="Rabus R."/>
            <person name="Stackebrandt E."/>
            <person name="Thole S."/>
            <person name="Thompson L."/>
            <person name="Tielen P."/>
            <person name="Tomasch J."/>
            <person name="von Jan M."/>
            <person name="Wanphrut N."/>
            <person name="Wichels A."/>
            <person name="Zech H."/>
            <person name="Simon M."/>
        </authorList>
    </citation>
    <scope>NUCLEOTIDE SEQUENCE [LARGE SCALE GENOMIC DNA]</scope>
    <source>
        <strain evidence="3">DSM 16493 / NCIMB 14021 / DFL 12</strain>
    </source>
</reference>
<dbReference type="KEGG" id="dsh:Dshi_1337"/>
<dbReference type="HOGENOM" id="CLU_151236_0_0_5"/>
<dbReference type="Pfam" id="PF20409">
    <property type="entry name" value="SnoaL_5"/>
    <property type="match status" value="1"/>
</dbReference>
<dbReference type="AlphaFoldDB" id="A8LIW5"/>
<evidence type="ECO:0000259" key="1">
    <source>
        <dbReference type="Pfam" id="PF20409"/>
    </source>
</evidence>